<evidence type="ECO:0000313" key="5">
    <source>
        <dbReference type="Proteomes" id="UP000597762"/>
    </source>
</evidence>
<evidence type="ECO:0000313" key="4">
    <source>
        <dbReference type="EMBL" id="CAE1277403.1"/>
    </source>
</evidence>
<dbReference type="SMART" id="SM00028">
    <property type="entry name" value="TPR"/>
    <property type="match status" value="3"/>
</dbReference>
<dbReference type="PANTHER" id="PTHR23184">
    <property type="entry name" value="TETRATRICOPEPTIDE REPEAT PROTEIN 14"/>
    <property type="match status" value="1"/>
</dbReference>
<feature type="repeat" description="TPR" evidence="1">
    <location>
        <begin position="406"/>
        <end position="439"/>
    </location>
</feature>
<dbReference type="InterPro" id="IPR012340">
    <property type="entry name" value="NA-bd_OB-fold"/>
</dbReference>
<feature type="compositionally biased region" description="Basic residues" evidence="2">
    <location>
        <begin position="491"/>
        <end position="503"/>
    </location>
</feature>
<organism evidence="4 5">
    <name type="scientific">Acanthosepion pharaonis</name>
    <name type="common">Pharaoh cuttlefish</name>
    <name type="synonym">Sepia pharaonis</name>
    <dbReference type="NCBI Taxonomy" id="158019"/>
    <lineage>
        <taxon>Eukaryota</taxon>
        <taxon>Metazoa</taxon>
        <taxon>Spiralia</taxon>
        <taxon>Lophotrochozoa</taxon>
        <taxon>Mollusca</taxon>
        <taxon>Cephalopoda</taxon>
        <taxon>Coleoidea</taxon>
        <taxon>Decapodiformes</taxon>
        <taxon>Sepiida</taxon>
        <taxon>Sepiina</taxon>
        <taxon>Sepiidae</taxon>
        <taxon>Acanthosepion</taxon>
    </lineage>
</organism>
<name>A0A812CRY5_ACAPH</name>
<gene>
    <name evidence="4" type="ORF">SPHA_40639</name>
</gene>
<dbReference type="SMART" id="SM00316">
    <property type="entry name" value="S1"/>
    <property type="match status" value="1"/>
</dbReference>
<dbReference type="AlphaFoldDB" id="A0A812CRY5"/>
<proteinExistence type="predicted"/>
<dbReference type="SUPFAM" id="SSF50249">
    <property type="entry name" value="Nucleic acid-binding proteins"/>
    <property type="match status" value="1"/>
</dbReference>
<reference evidence="4" key="1">
    <citation type="submission" date="2021-01" db="EMBL/GenBank/DDBJ databases">
        <authorList>
            <person name="Li R."/>
            <person name="Bekaert M."/>
        </authorList>
    </citation>
    <scope>NUCLEOTIDE SEQUENCE</scope>
    <source>
        <strain evidence="4">Farmed</strain>
    </source>
</reference>
<dbReference type="PANTHER" id="PTHR23184:SF9">
    <property type="entry name" value="TETRATRICOPEPTIDE REPEAT PROTEIN 14"/>
    <property type="match status" value="1"/>
</dbReference>
<dbReference type="InterPro" id="IPR003029">
    <property type="entry name" value="S1_domain"/>
</dbReference>
<feature type="domain" description="S1 motif" evidence="3">
    <location>
        <begin position="153"/>
        <end position="235"/>
    </location>
</feature>
<accession>A0A812CRY5</accession>
<evidence type="ECO:0000259" key="3">
    <source>
        <dbReference type="PROSITE" id="PS50126"/>
    </source>
</evidence>
<feature type="repeat" description="TPR" evidence="1">
    <location>
        <begin position="365"/>
        <end position="398"/>
    </location>
</feature>
<dbReference type="Pfam" id="PF13181">
    <property type="entry name" value="TPR_8"/>
    <property type="match status" value="1"/>
</dbReference>
<dbReference type="SUPFAM" id="SSF48452">
    <property type="entry name" value="TPR-like"/>
    <property type="match status" value="1"/>
</dbReference>
<dbReference type="Gene3D" id="2.40.50.140">
    <property type="entry name" value="Nucleic acid-binding proteins"/>
    <property type="match status" value="1"/>
</dbReference>
<dbReference type="InterPro" id="IPR019734">
    <property type="entry name" value="TPR_rpt"/>
</dbReference>
<dbReference type="CDD" id="cd00164">
    <property type="entry name" value="S1_like"/>
    <property type="match status" value="1"/>
</dbReference>
<dbReference type="PROSITE" id="PS50126">
    <property type="entry name" value="S1"/>
    <property type="match status" value="1"/>
</dbReference>
<sequence>MSLYVDLLLSKMSLCIDICHAIIAAVINIKSITMNRHQLTRSVIYHGNTLVDHLIYERQNFERNLICPPDRDQLRNRAEIRDRVFTNSIQRFIARKADILFSNVEENTNKALHIHQTYDPGDDYYSILPPLETFMGIPPDDCKNHFYDSLEKKDIVIGVVTSILDGGMVITLLCLDNTKARDIDHLKITAFCPCKELPRHYNYANPIEAFQVNDKVRGIVLNVNRENKKILISLLDKHMDRQNSPYLKLGLITDEDVPVHYRRKVYYRGLTYEELLHTVIGFNNSGSIPYLLQLLNHPLDTGSMTKGLHKFSLPETECAESLRLAQSRRIANKNVAEGICLFKRNQIIEAMQMFNKALQIDSGNVEALVARGALYANNESYKKAIEDFEDAFASNPRHQNARKYLCQTLVAQGKILEDQRRLSEAEGYYKRALHIDPHYEEAGRCLHYIGYSNKSAPGNKCRSNSGVNCTTNIENSPHSSLEGFERVSSEKKKKAHKTGHSYKRSAASDRIQQFRKDVKYQDGFLIRCILISIINIF</sequence>
<dbReference type="PROSITE" id="PS50005">
    <property type="entry name" value="TPR"/>
    <property type="match status" value="2"/>
</dbReference>
<dbReference type="InterPro" id="IPR011990">
    <property type="entry name" value="TPR-like_helical_dom_sf"/>
</dbReference>
<evidence type="ECO:0000256" key="1">
    <source>
        <dbReference type="PROSITE-ProRule" id="PRU00339"/>
    </source>
</evidence>
<dbReference type="OrthoDB" id="1914839at2759"/>
<protein>
    <recommendedName>
        <fullName evidence="3">S1 motif domain-containing protein</fullName>
    </recommendedName>
</protein>
<comment type="caution">
    <text evidence="4">The sequence shown here is derived from an EMBL/GenBank/DDBJ whole genome shotgun (WGS) entry which is preliminary data.</text>
</comment>
<dbReference type="EMBL" id="CAHIKZ030001924">
    <property type="protein sequence ID" value="CAE1277403.1"/>
    <property type="molecule type" value="Genomic_DNA"/>
</dbReference>
<dbReference type="InterPro" id="IPR039190">
    <property type="entry name" value="TTC14"/>
</dbReference>
<dbReference type="Gene3D" id="1.25.40.10">
    <property type="entry name" value="Tetratricopeptide repeat domain"/>
    <property type="match status" value="2"/>
</dbReference>
<evidence type="ECO:0000256" key="2">
    <source>
        <dbReference type="SAM" id="MobiDB-lite"/>
    </source>
</evidence>
<dbReference type="Proteomes" id="UP000597762">
    <property type="component" value="Unassembled WGS sequence"/>
</dbReference>
<keyword evidence="1" id="KW-0802">TPR repeat</keyword>
<feature type="region of interest" description="Disordered" evidence="2">
    <location>
        <begin position="480"/>
        <end position="504"/>
    </location>
</feature>
<keyword evidence="5" id="KW-1185">Reference proteome</keyword>
<dbReference type="GO" id="GO:0003676">
    <property type="term" value="F:nucleic acid binding"/>
    <property type="evidence" value="ECO:0007669"/>
    <property type="project" value="InterPro"/>
</dbReference>